<dbReference type="GO" id="GO:0030015">
    <property type="term" value="C:CCR4-NOT core complex"/>
    <property type="evidence" value="ECO:0007669"/>
    <property type="project" value="InterPro"/>
</dbReference>
<dbReference type="Pfam" id="PF04153">
    <property type="entry name" value="NOT2_3_5_C"/>
    <property type="match status" value="1"/>
</dbReference>
<dbReference type="InterPro" id="IPR038635">
    <property type="entry name" value="CCR4-NOT_su2/3/5_C_sf"/>
</dbReference>
<dbReference type="InterPro" id="IPR040168">
    <property type="entry name" value="Not2/3/5"/>
</dbReference>
<comment type="similarity">
    <text evidence="1">Belongs to the CNOT2/3/5 family.</text>
</comment>
<name>A0A8J5BUD2_ZINOF</name>
<dbReference type="InterPro" id="IPR007282">
    <property type="entry name" value="NOT2/3/5_C"/>
</dbReference>
<accession>A0A8J5BUD2</accession>
<reference evidence="6 7" key="1">
    <citation type="submission" date="2020-08" db="EMBL/GenBank/DDBJ databases">
        <title>Plant Genome Project.</title>
        <authorList>
            <person name="Zhang R.-G."/>
        </authorList>
    </citation>
    <scope>NUCLEOTIDE SEQUENCE [LARGE SCALE GENOMIC DNA]</scope>
    <source>
        <tissue evidence="6">Rhizome</tissue>
    </source>
</reference>
<dbReference type="Gene3D" id="2.30.30.1020">
    <property type="entry name" value="CCR4-NOT complex subunit 2/3/5, C-terminal domain"/>
    <property type="match status" value="1"/>
</dbReference>
<feature type="region of interest" description="Disordered" evidence="4">
    <location>
        <begin position="401"/>
        <end position="422"/>
    </location>
</feature>
<evidence type="ECO:0000259" key="5">
    <source>
        <dbReference type="Pfam" id="PF04153"/>
    </source>
</evidence>
<organism evidence="6 7">
    <name type="scientific">Zingiber officinale</name>
    <name type="common">Ginger</name>
    <name type="synonym">Amomum zingiber</name>
    <dbReference type="NCBI Taxonomy" id="94328"/>
    <lineage>
        <taxon>Eukaryota</taxon>
        <taxon>Viridiplantae</taxon>
        <taxon>Streptophyta</taxon>
        <taxon>Embryophyta</taxon>
        <taxon>Tracheophyta</taxon>
        <taxon>Spermatophyta</taxon>
        <taxon>Magnoliopsida</taxon>
        <taxon>Liliopsida</taxon>
        <taxon>Zingiberales</taxon>
        <taxon>Zingiberaceae</taxon>
        <taxon>Zingiber</taxon>
    </lineage>
</organism>
<gene>
    <name evidence="6" type="ORF">ZIOFF_075851</name>
</gene>
<dbReference type="AlphaFoldDB" id="A0A8J5BUD2"/>
<evidence type="ECO:0000313" key="6">
    <source>
        <dbReference type="EMBL" id="KAG6466360.1"/>
    </source>
</evidence>
<keyword evidence="3" id="KW-0804">Transcription</keyword>
<dbReference type="Proteomes" id="UP000734854">
    <property type="component" value="Unassembled WGS sequence"/>
</dbReference>
<feature type="compositionally biased region" description="Polar residues" evidence="4">
    <location>
        <begin position="407"/>
        <end position="417"/>
    </location>
</feature>
<sequence>MNRTAAGSVWFKVEEPVWPPLVADFGCLTLSSCYFGVENSFIGDRLRVVVRNTLRDLSLIDFDFCSIFYLRGVEPGVVVVVAARTGSCAYELSSAPENFELYDLTTMVFISTLNGSTSNLADSSGRPYTTLFSGQSAAVPGFHPSGGLQGLHNIHGSFNLPNVPGSLASREAAMGVVPSGGVQQPGGSIPSGRFSSNNLLVALSQMPHGSGVTNRGGINVVGNHAFNSSNINGVTGSITGISSSSASGNRSSVPGFGVSPVLGNVGPRLASSVGNIVGSGNMGRSISSGGLSVPGLASRVNLATNNGSGSLNVQGTNRLISSMLQQGSFLAFLEALRFLNLAIKYTEIILLSWLATPQMIGMLGSSYPTSGGSLSRSQGGNNPLSSMGMLNTINAADSSPFDMNDFPQLTSRPSSAGGQQGHLGAIRKQGVGVSSIVQQNHEFSIQNEDFPALPGYKGGSSDFSVDLHQKEQLHENISTMQSQHLPFDINQMTRSGGFSLGGTFQSNLQQQQLHTTTAHTGELPFAPGNTQDLRSHGSDFFPSHGNYHSQIQNSGDPSIGLRPLNSPTPASGMSMYEQLIQQYQQPQSLSQLRLQQMSDVSQSYRDQNVKSTQGSQLPPGPFGMLGLLSVINTNDPDLTSLALGIDLTTVGLSLSSTDSLYKTFGSPWSDEPAKGELEYCIPTCYYAKTPPPLHQLHFSKFQLSTLFYIFYSMPKDEAQLYAASELYAHGWFYHRDQQLWFTRVPNSEPLVKTHSYERGSYLCFDPNTWSTVLKVWSTLFCIMKQWKRNQYSLLIAFRVYQKKSSM</sequence>
<feature type="domain" description="NOT2/NOT3/NOT5 C-terminal" evidence="5">
    <location>
        <begin position="661"/>
        <end position="773"/>
    </location>
</feature>
<keyword evidence="7" id="KW-1185">Reference proteome</keyword>
<evidence type="ECO:0000256" key="2">
    <source>
        <dbReference type="ARBA" id="ARBA00023015"/>
    </source>
</evidence>
<dbReference type="GO" id="GO:0006355">
    <property type="term" value="P:regulation of DNA-templated transcription"/>
    <property type="evidence" value="ECO:0007669"/>
    <property type="project" value="InterPro"/>
</dbReference>
<dbReference type="PANTHER" id="PTHR23326">
    <property type="entry name" value="CCR4 NOT-RELATED"/>
    <property type="match status" value="1"/>
</dbReference>
<evidence type="ECO:0000256" key="1">
    <source>
        <dbReference type="ARBA" id="ARBA00007682"/>
    </source>
</evidence>
<feature type="region of interest" description="Disordered" evidence="4">
    <location>
        <begin position="520"/>
        <end position="572"/>
    </location>
</feature>
<proteinExistence type="inferred from homology"/>
<feature type="compositionally biased region" description="Polar residues" evidence="4">
    <location>
        <begin position="546"/>
        <end position="556"/>
    </location>
</feature>
<keyword evidence="2" id="KW-0805">Transcription regulation</keyword>
<comment type="caution">
    <text evidence="6">The sequence shown here is derived from an EMBL/GenBank/DDBJ whole genome shotgun (WGS) entry which is preliminary data.</text>
</comment>
<dbReference type="EMBL" id="JACMSC010000179">
    <property type="protein sequence ID" value="KAG6466360.1"/>
    <property type="molecule type" value="Genomic_DNA"/>
</dbReference>
<evidence type="ECO:0000256" key="3">
    <source>
        <dbReference type="ARBA" id="ARBA00023163"/>
    </source>
</evidence>
<protein>
    <recommendedName>
        <fullName evidence="5">NOT2/NOT3/NOT5 C-terminal domain-containing protein</fullName>
    </recommendedName>
</protein>
<evidence type="ECO:0000313" key="7">
    <source>
        <dbReference type="Proteomes" id="UP000734854"/>
    </source>
</evidence>
<evidence type="ECO:0000256" key="4">
    <source>
        <dbReference type="SAM" id="MobiDB-lite"/>
    </source>
</evidence>